<dbReference type="AlphaFoldDB" id="A0A2P4XGD9"/>
<dbReference type="EMBL" id="NCKW01011072">
    <property type="protein sequence ID" value="POM64606.1"/>
    <property type="molecule type" value="Genomic_DNA"/>
</dbReference>
<reference evidence="1 2" key="1">
    <citation type="journal article" date="2017" name="Genome Biol. Evol.">
        <title>Phytophthora megakarya and P. palmivora, closely related causal agents of cacao black pod rot, underwent increases in genome sizes and gene numbers by different mechanisms.</title>
        <authorList>
            <person name="Ali S.S."/>
            <person name="Shao J."/>
            <person name="Lary D.J."/>
            <person name="Kronmiller B."/>
            <person name="Shen D."/>
            <person name="Strem M.D."/>
            <person name="Amoako-Attah I."/>
            <person name="Akrofi A.Y."/>
            <person name="Begoude B.A."/>
            <person name="Ten Hoopen G.M."/>
            <person name="Coulibaly K."/>
            <person name="Kebe B.I."/>
            <person name="Melnick R.L."/>
            <person name="Guiltinan M.J."/>
            <person name="Tyler B.M."/>
            <person name="Meinhardt L.W."/>
            <person name="Bailey B.A."/>
        </authorList>
    </citation>
    <scope>NUCLEOTIDE SEQUENCE [LARGE SCALE GENOMIC DNA]</scope>
    <source>
        <strain evidence="2">sbr112.9</strain>
    </source>
</reference>
<keyword evidence="2" id="KW-1185">Reference proteome</keyword>
<evidence type="ECO:0000313" key="1">
    <source>
        <dbReference type="EMBL" id="POM64606.1"/>
    </source>
</evidence>
<sequence length="221" mass="25291">MRSTAEYLVNHGHVEDLRRGGAQNIMVTPALMKVLEGYLHECCSYTLRTLQKFILMDFNVNLSTPTILCDLLYMLYTVKQDPARLHTRSEPTTCNNETNNDKRKKFAEALVKYHRLGKKTVFVFDNAPAHIQTETLVTTRDDHSRIKEYLALTRPEVNQAPTARTAIVSLILMTEARMRLLERDAHGSMPTFTQPLVVTMALHTRDFVNVAILYEDMSYGV</sequence>
<dbReference type="Proteomes" id="UP000237271">
    <property type="component" value="Unassembled WGS sequence"/>
</dbReference>
<proteinExistence type="predicted"/>
<protein>
    <submittedName>
        <fullName evidence="1">Major Facilitator Superfamily (MFS)</fullName>
    </submittedName>
</protein>
<comment type="caution">
    <text evidence="1">The sequence shown here is derived from an EMBL/GenBank/DDBJ whole genome shotgun (WGS) entry which is preliminary data.</text>
</comment>
<organism evidence="1 2">
    <name type="scientific">Phytophthora palmivora</name>
    <dbReference type="NCBI Taxonomy" id="4796"/>
    <lineage>
        <taxon>Eukaryota</taxon>
        <taxon>Sar</taxon>
        <taxon>Stramenopiles</taxon>
        <taxon>Oomycota</taxon>
        <taxon>Peronosporomycetes</taxon>
        <taxon>Peronosporales</taxon>
        <taxon>Peronosporaceae</taxon>
        <taxon>Phytophthora</taxon>
    </lineage>
</organism>
<evidence type="ECO:0000313" key="2">
    <source>
        <dbReference type="Proteomes" id="UP000237271"/>
    </source>
</evidence>
<accession>A0A2P4XGD9</accession>
<gene>
    <name evidence="1" type="ORF">PHPALM_19841</name>
</gene>
<name>A0A2P4XGD9_9STRA</name>
<dbReference type="OrthoDB" id="6226438at2759"/>